<protein>
    <submittedName>
        <fullName evidence="3">YdcF family protein</fullName>
    </submittedName>
</protein>
<accession>A0A2W5FJY6</accession>
<dbReference type="CDD" id="cd06259">
    <property type="entry name" value="YdcF-like"/>
    <property type="match status" value="1"/>
</dbReference>
<keyword evidence="1" id="KW-0472">Membrane</keyword>
<dbReference type="InterPro" id="IPR051599">
    <property type="entry name" value="Cell_Envelope_Assoc"/>
</dbReference>
<evidence type="ECO:0000313" key="3">
    <source>
        <dbReference type="EMBL" id="PZP56261.1"/>
    </source>
</evidence>
<evidence type="ECO:0000256" key="1">
    <source>
        <dbReference type="SAM" id="Phobius"/>
    </source>
</evidence>
<dbReference type="InterPro" id="IPR003848">
    <property type="entry name" value="DUF218"/>
</dbReference>
<proteinExistence type="predicted"/>
<dbReference type="InterPro" id="IPR014729">
    <property type="entry name" value="Rossmann-like_a/b/a_fold"/>
</dbReference>
<comment type="caution">
    <text evidence="3">The sequence shown here is derived from an EMBL/GenBank/DDBJ whole genome shotgun (WGS) entry which is preliminary data.</text>
</comment>
<evidence type="ECO:0000313" key="4">
    <source>
        <dbReference type="Proteomes" id="UP000249739"/>
    </source>
</evidence>
<dbReference type="AlphaFoldDB" id="A0A2W5FJY6"/>
<feature type="domain" description="DUF218" evidence="2">
    <location>
        <begin position="77"/>
        <end position="243"/>
    </location>
</feature>
<feature type="transmembrane region" description="Helical" evidence="1">
    <location>
        <begin position="38"/>
        <end position="59"/>
    </location>
</feature>
<organism evidence="3 4">
    <name type="scientific">Micavibrio aeruginosavorus</name>
    <dbReference type="NCBI Taxonomy" id="349221"/>
    <lineage>
        <taxon>Bacteria</taxon>
        <taxon>Pseudomonadati</taxon>
        <taxon>Bdellovibrionota</taxon>
        <taxon>Bdellovibrionia</taxon>
        <taxon>Bdellovibrionales</taxon>
        <taxon>Pseudobdellovibrionaceae</taxon>
        <taxon>Micavibrio</taxon>
    </lineage>
</organism>
<evidence type="ECO:0000259" key="2">
    <source>
        <dbReference type="Pfam" id="PF02698"/>
    </source>
</evidence>
<name>A0A2W5FJY6_9BACT</name>
<feature type="transmembrane region" description="Helical" evidence="1">
    <location>
        <begin position="12"/>
        <end position="31"/>
    </location>
</feature>
<keyword evidence="1" id="KW-1133">Transmembrane helix</keyword>
<keyword evidence="1" id="KW-0812">Transmembrane</keyword>
<dbReference type="Pfam" id="PF02698">
    <property type="entry name" value="DUF218"/>
    <property type="match status" value="1"/>
</dbReference>
<dbReference type="GO" id="GO:0043164">
    <property type="term" value="P:Gram-negative-bacterium-type cell wall biogenesis"/>
    <property type="evidence" value="ECO:0007669"/>
    <property type="project" value="TreeGrafter"/>
</dbReference>
<dbReference type="GO" id="GO:0000270">
    <property type="term" value="P:peptidoglycan metabolic process"/>
    <property type="evidence" value="ECO:0007669"/>
    <property type="project" value="TreeGrafter"/>
</dbReference>
<dbReference type="GO" id="GO:0005886">
    <property type="term" value="C:plasma membrane"/>
    <property type="evidence" value="ECO:0007669"/>
    <property type="project" value="TreeGrafter"/>
</dbReference>
<gene>
    <name evidence="3" type="ORF">DI586_04330</name>
</gene>
<reference evidence="3 4" key="1">
    <citation type="submission" date="2017-08" db="EMBL/GenBank/DDBJ databases">
        <title>Infants hospitalized years apart are colonized by the same room-sourced microbial strains.</title>
        <authorList>
            <person name="Brooks B."/>
            <person name="Olm M.R."/>
            <person name="Firek B.A."/>
            <person name="Baker R."/>
            <person name="Thomas B.C."/>
            <person name="Morowitz M.J."/>
            <person name="Banfield J.F."/>
        </authorList>
    </citation>
    <scope>NUCLEOTIDE SEQUENCE [LARGE SCALE GENOMIC DNA]</scope>
    <source>
        <strain evidence="3">S2_006_000_R2_64</strain>
    </source>
</reference>
<sequence length="253" mass="28551">MFFFLSKIFWILAQPLAFLGFLLLAGLLFYKKAAGKKILFAAALSFVFLGFLPVGPLLVQFLESRTFTPVNLPERVDGIIVLGGAVNAESSEILKQPQLNEWSERIFEMMRLSQTYPQARVIYAGGAGSLHGQGYEEATIVKKMLEDISFPTKNFAFETKSRNTYENAIYSKKLAHPQSGENWLLITSAFHIPRSKAVFEKQDWTVTPYPAGFIENGYIEPWQFMDVSGNYWKLNIAVKEIIGIIAYKLSGKI</sequence>
<dbReference type="Proteomes" id="UP000249739">
    <property type="component" value="Unassembled WGS sequence"/>
</dbReference>
<dbReference type="PANTHER" id="PTHR30336">
    <property type="entry name" value="INNER MEMBRANE PROTEIN, PROBABLE PERMEASE"/>
    <property type="match status" value="1"/>
</dbReference>
<dbReference type="PANTHER" id="PTHR30336:SF4">
    <property type="entry name" value="ENVELOPE BIOGENESIS FACTOR ELYC"/>
    <property type="match status" value="1"/>
</dbReference>
<dbReference type="EMBL" id="QFOT01000032">
    <property type="protein sequence ID" value="PZP56261.1"/>
    <property type="molecule type" value="Genomic_DNA"/>
</dbReference>
<dbReference type="Gene3D" id="3.40.50.620">
    <property type="entry name" value="HUPs"/>
    <property type="match status" value="1"/>
</dbReference>